<evidence type="ECO:0000313" key="8">
    <source>
        <dbReference type="EMBL" id="TFJ84822.1"/>
    </source>
</evidence>
<dbReference type="EMBL" id="SDOX01000017">
    <property type="protein sequence ID" value="TFJ84822.1"/>
    <property type="molecule type" value="Genomic_DNA"/>
</dbReference>
<evidence type="ECO:0000256" key="5">
    <source>
        <dbReference type="SAM" id="MobiDB-lite"/>
    </source>
</evidence>
<evidence type="ECO:0000256" key="1">
    <source>
        <dbReference type="ARBA" id="ARBA00004141"/>
    </source>
</evidence>
<name>A0A4D9CZJ1_9STRA</name>
<feature type="transmembrane region" description="Helical" evidence="6">
    <location>
        <begin position="323"/>
        <end position="346"/>
    </location>
</feature>
<feature type="signal peptide" evidence="7">
    <location>
        <begin position="1"/>
        <end position="25"/>
    </location>
</feature>
<comment type="caution">
    <text evidence="8">The sequence shown here is derived from an EMBL/GenBank/DDBJ whole genome shotgun (WGS) entry which is preliminary data.</text>
</comment>
<dbReference type="OrthoDB" id="448280at2759"/>
<protein>
    <submittedName>
        <fullName evidence="8">Uncharacterized protein</fullName>
    </submittedName>
</protein>
<evidence type="ECO:0000256" key="3">
    <source>
        <dbReference type="ARBA" id="ARBA00022989"/>
    </source>
</evidence>
<dbReference type="AlphaFoldDB" id="A0A4D9CZJ1"/>
<dbReference type="Proteomes" id="UP000355283">
    <property type="component" value="Unassembled WGS sequence"/>
</dbReference>
<sequence>MGGGIITKSLGLLYLLSSAEVFAAARRIDSTAAADLYNVHQGHTHHAECAQDMVPGEAPAASSTEATSPFARLAQGIWARRPGSASCAGSPSSMHSKTCGKKGNELHAAAQRLMEARGGQGAPGVGASAACGAGGVTTFGMSLPFFKMFLQLLLTGLNVACWLVPMKIKRFRENQEMISMANAFSGGVFLSLAFGHMIPHAVEGFETASFAHNVPFFVTLAGYLLIFFVEKIAFDTHALTDNHHEAHHAPPALPPADIAEKTALTNGAVPEKSTASNSRLVTPPASPPPTASGRSALVLLLALAVHSIFETMALGLSDTPLQAGLLATSIALHQPAESIALLVAFLKSGLTEQQTTRYLSLFSAVGFLGVVLGLAVSSWASAVWDSVFVALTAGTFVYVGCTEIVAEEFEEGTHKWRKFGALLAGVLIVGGITTLTEGWEH</sequence>
<evidence type="ECO:0000256" key="4">
    <source>
        <dbReference type="ARBA" id="ARBA00023136"/>
    </source>
</evidence>
<keyword evidence="2 6" id="KW-0812">Transmembrane</keyword>
<dbReference type="GO" id="GO:0016020">
    <property type="term" value="C:membrane"/>
    <property type="evidence" value="ECO:0007669"/>
    <property type="project" value="UniProtKB-SubCell"/>
</dbReference>
<evidence type="ECO:0000313" key="9">
    <source>
        <dbReference type="Proteomes" id="UP000355283"/>
    </source>
</evidence>
<dbReference type="InterPro" id="IPR003689">
    <property type="entry name" value="ZIP"/>
</dbReference>
<dbReference type="PANTHER" id="PTHR11040:SF140">
    <property type="entry name" value="ZRT (ZRT), IRT- (IRT-) LIKE PROTEIN TRANSPORTER"/>
    <property type="match status" value="1"/>
</dbReference>
<dbReference type="PANTHER" id="PTHR11040">
    <property type="entry name" value="ZINC/IRON TRANSPORTER"/>
    <property type="match status" value="1"/>
</dbReference>
<feature type="transmembrane region" description="Helical" evidence="6">
    <location>
        <begin position="358"/>
        <end position="380"/>
    </location>
</feature>
<dbReference type="Pfam" id="PF02535">
    <property type="entry name" value="Zip"/>
    <property type="match status" value="1"/>
</dbReference>
<accession>A0A4D9CZJ1</accession>
<feature type="chain" id="PRO_5020034492" evidence="7">
    <location>
        <begin position="26"/>
        <end position="441"/>
    </location>
</feature>
<evidence type="ECO:0000256" key="7">
    <source>
        <dbReference type="SAM" id="SignalP"/>
    </source>
</evidence>
<keyword evidence="7" id="KW-0732">Signal</keyword>
<reference evidence="8 9" key="1">
    <citation type="submission" date="2019-01" db="EMBL/GenBank/DDBJ databases">
        <title>Nuclear Genome Assembly of the Microalgal Biofuel strain Nannochloropsis salina CCMP1776.</title>
        <authorList>
            <person name="Hovde B."/>
        </authorList>
    </citation>
    <scope>NUCLEOTIDE SEQUENCE [LARGE SCALE GENOMIC DNA]</scope>
    <source>
        <strain evidence="8 9">CCMP1776</strain>
    </source>
</reference>
<gene>
    <name evidence="8" type="ORF">NSK_003854</name>
</gene>
<keyword evidence="3 6" id="KW-1133">Transmembrane helix</keyword>
<feature type="transmembrane region" description="Helical" evidence="6">
    <location>
        <begin position="177"/>
        <end position="198"/>
    </location>
</feature>
<feature type="transmembrane region" description="Helical" evidence="6">
    <location>
        <begin position="386"/>
        <end position="406"/>
    </location>
</feature>
<feature type="region of interest" description="Disordered" evidence="5">
    <location>
        <begin position="268"/>
        <end position="288"/>
    </location>
</feature>
<organism evidence="8 9">
    <name type="scientific">Nannochloropsis salina CCMP1776</name>
    <dbReference type="NCBI Taxonomy" id="1027361"/>
    <lineage>
        <taxon>Eukaryota</taxon>
        <taxon>Sar</taxon>
        <taxon>Stramenopiles</taxon>
        <taxon>Ochrophyta</taxon>
        <taxon>Eustigmatophyceae</taxon>
        <taxon>Eustigmatales</taxon>
        <taxon>Monodopsidaceae</taxon>
        <taxon>Microchloropsis</taxon>
        <taxon>Microchloropsis salina</taxon>
    </lineage>
</organism>
<evidence type="ECO:0000256" key="2">
    <source>
        <dbReference type="ARBA" id="ARBA00022692"/>
    </source>
</evidence>
<feature type="transmembrane region" description="Helical" evidence="6">
    <location>
        <begin position="210"/>
        <end position="229"/>
    </location>
</feature>
<feature type="transmembrane region" description="Helical" evidence="6">
    <location>
        <begin position="296"/>
        <end position="317"/>
    </location>
</feature>
<keyword evidence="4 6" id="KW-0472">Membrane</keyword>
<comment type="subcellular location">
    <subcellularLocation>
        <location evidence="1">Membrane</location>
        <topology evidence="1">Multi-pass membrane protein</topology>
    </subcellularLocation>
</comment>
<evidence type="ECO:0000256" key="6">
    <source>
        <dbReference type="SAM" id="Phobius"/>
    </source>
</evidence>
<proteinExistence type="predicted"/>
<keyword evidence="9" id="KW-1185">Reference proteome</keyword>
<feature type="transmembrane region" description="Helical" evidence="6">
    <location>
        <begin position="418"/>
        <end position="436"/>
    </location>
</feature>
<dbReference type="GO" id="GO:0005385">
    <property type="term" value="F:zinc ion transmembrane transporter activity"/>
    <property type="evidence" value="ECO:0007669"/>
    <property type="project" value="TreeGrafter"/>
</dbReference>
<feature type="transmembrane region" description="Helical" evidence="6">
    <location>
        <begin position="145"/>
        <end position="165"/>
    </location>
</feature>